<dbReference type="GO" id="GO:0005886">
    <property type="term" value="C:plasma membrane"/>
    <property type="evidence" value="ECO:0007669"/>
    <property type="project" value="TreeGrafter"/>
</dbReference>
<dbReference type="InterPro" id="IPR010872">
    <property type="entry name" value="MDMPI_C-term_domain"/>
</dbReference>
<protein>
    <recommendedName>
        <fullName evidence="5">Mycothiol-dependent maleylpyruvate isomerase metal-binding domain-containing protein</fullName>
    </recommendedName>
</protein>
<sequence length="255" mass="27806">MTEPIDADRLLDVLETETLLLAASAAAADHDRPVPACPGLTVGETARHLGSVQRMVLTWVRTGERPVNWDREPAQGEAVEDWLRDGLRALLGELAAHAPGEPCPTWHPDQHNYLFWRRRMAHESTVHRVDVQSAANGGGHDPIPEPVALDGIDEVLTVWFTRRLAELGVVGTRAATVVVRAAGRSWLAEMGVDRTCAAPAPPEAAKPADAVVTAEPTALYLWLWGRSAVFDQGLHRQGDMDAVAQLWALLRLATR</sequence>
<dbReference type="eggNOG" id="COG3550">
    <property type="taxonomic scope" value="Bacteria"/>
</dbReference>
<comment type="caution">
    <text evidence="3">The sequence shown here is derived from an EMBL/GenBank/DDBJ whole genome shotgun (WGS) entry which is preliminary data.</text>
</comment>
<dbReference type="RefSeq" id="WP_035280335.1">
    <property type="nucleotide sequence ID" value="NZ_AYXG01000063.1"/>
</dbReference>
<dbReference type="AlphaFoldDB" id="W7JA71"/>
<name>W7JA71_9PSEU</name>
<dbReference type="InterPro" id="IPR017517">
    <property type="entry name" value="Maleyloyr_isom"/>
</dbReference>
<dbReference type="InterPro" id="IPR024344">
    <property type="entry name" value="MDMPI_metal-binding"/>
</dbReference>
<reference evidence="3 4" key="1">
    <citation type="journal article" date="2014" name="Genome Announc.">
        <title>Draft Genome Sequence of the Antitrypanosomally Active Sponge-Associated Bacterium Actinokineospora sp. Strain EG49.</title>
        <authorList>
            <person name="Harjes J."/>
            <person name="Ryu T."/>
            <person name="Abdelmohsen U.R."/>
            <person name="Moitinho-Silva L."/>
            <person name="Horn H."/>
            <person name="Ravasi T."/>
            <person name="Hentschel U."/>
        </authorList>
    </citation>
    <scope>NUCLEOTIDE SEQUENCE [LARGE SCALE GENOMIC DNA]</scope>
    <source>
        <strain evidence="3 4">EG49</strain>
    </source>
</reference>
<accession>W7JA71</accession>
<dbReference type="Pfam" id="PF07398">
    <property type="entry name" value="MDMPI_C"/>
    <property type="match status" value="1"/>
</dbReference>
<keyword evidence="4" id="KW-1185">Reference proteome</keyword>
<feature type="domain" description="Mycothiol-dependent maleylpyruvate isomerase metal-binding" evidence="2">
    <location>
        <begin position="16"/>
        <end position="132"/>
    </location>
</feature>
<dbReference type="Pfam" id="PF11716">
    <property type="entry name" value="MDMPI_N"/>
    <property type="match status" value="1"/>
</dbReference>
<dbReference type="STRING" id="909613.UO65_1729"/>
<proteinExistence type="predicted"/>
<dbReference type="SUPFAM" id="SSF109854">
    <property type="entry name" value="DinB/YfiT-like putative metalloenzymes"/>
    <property type="match status" value="1"/>
</dbReference>
<dbReference type="PANTHER" id="PTHR40758:SF1">
    <property type="entry name" value="CONSERVED PROTEIN"/>
    <property type="match status" value="1"/>
</dbReference>
<organism evidence="3 4">
    <name type="scientific">Actinokineospora spheciospongiae</name>
    <dbReference type="NCBI Taxonomy" id="909613"/>
    <lineage>
        <taxon>Bacteria</taxon>
        <taxon>Bacillati</taxon>
        <taxon>Actinomycetota</taxon>
        <taxon>Actinomycetes</taxon>
        <taxon>Pseudonocardiales</taxon>
        <taxon>Pseudonocardiaceae</taxon>
        <taxon>Actinokineospora</taxon>
    </lineage>
</organism>
<dbReference type="PANTHER" id="PTHR40758">
    <property type="entry name" value="CONSERVED PROTEIN"/>
    <property type="match status" value="1"/>
</dbReference>
<dbReference type="NCBIfam" id="TIGR03083">
    <property type="entry name" value="maleylpyruvate isomerase family mycothiol-dependent enzyme"/>
    <property type="match status" value="1"/>
</dbReference>
<dbReference type="GO" id="GO:0046872">
    <property type="term" value="F:metal ion binding"/>
    <property type="evidence" value="ECO:0007669"/>
    <property type="project" value="InterPro"/>
</dbReference>
<gene>
    <name evidence="3" type="ORF">UO65_1729</name>
</gene>
<evidence type="ECO:0000313" key="4">
    <source>
        <dbReference type="Proteomes" id="UP000019277"/>
    </source>
</evidence>
<evidence type="ECO:0000259" key="2">
    <source>
        <dbReference type="Pfam" id="PF11716"/>
    </source>
</evidence>
<evidence type="ECO:0000313" key="3">
    <source>
        <dbReference type="EMBL" id="EWC62939.1"/>
    </source>
</evidence>
<feature type="domain" description="MDMPI C-terminal" evidence="1">
    <location>
        <begin position="147"/>
        <end position="242"/>
    </location>
</feature>
<dbReference type="EMBL" id="AYXG01000063">
    <property type="protein sequence ID" value="EWC62939.1"/>
    <property type="molecule type" value="Genomic_DNA"/>
</dbReference>
<evidence type="ECO:0008006" key="5">
    <source>
        <dbReference type="Google" id="ProtNLM"/>
    </source>
</evidence>
<evidence type="ECO:0000259" key="1">
    <source>
        <dbReference type="Pfam" id="PF07398"/>
    </source>
</evidence>
<dbReference type="InterPro" id="IPR034660">
    <property type="entry name" value="DinB/YfiT-like"/>
</dbReference>
<dbReference type="Proteomes" id="UP000019277">
    <property type="component" value="Unassembled WGS sequence"/>
</dbReference>
<dbReference type="OrthoDB" id="3671213at2"/>